<dbReference type="InterPro" id="IPR002048">
    <property type="entry name" value="EF_hand_dom"/>
</dbReference>
<dbReference type="SUPFAM" id="SSF47473">
    <property type="entry name" value="EF-hand"/>
    <property type="match status" value="1"/>
</dbReference>
<feature type="domain" description="EF-hand" evidence="1">
    <location>
        <begin position="79"/>
        <end position="114"/>
    </location>
</feature>
<dbReference type="Proteomes" id="UP000677228">
    <property type="component" value="Unassembled WGS sequence"/>
</dbReference>
<dbReference type="Proteomes" id="UP000681722">
    <property type="component" value="Unassembled WGS sequence"/>
</dbReference>
<dbReference type="Proteomes" id="UP000663829">
    <property type="component" value="Unassembled WGS sequence"/>
</dbReference>
<dbReference type="Proteomes" id="UP000682733">
    <property type="component" value="Unassembled WGS sequence"/>
</dbReference>
<dbReference type="EMBL" id="CAJOBA010004205">
    <property type="protein sequence ID" value="CAF3706247.1"/>
    <property type="molecule type" value="Genomic_DNA"/>
</dbReference>
<reference evidence="3" key="1">
    <citation type="submission" date="2021-02" db="EMBL/GenBank/DDBJ databases">
        <authorList>
            <person name="Nowell W R."/>
        </authorList>
    </citation>
    <scope>NUCLEOTIDE SEQUENCE</scope>
</reference>
<dbReference type="PANTHER" id="PTHR23048:SF45">
    <property type="entry name" value="CALMODULIN LIKE 4"/>
    <property type="match status" value="1"/>
</dbReference>
<dbReference type="SMART" id="SM00054">
    <property type="entry name" value="EFh"/>
    <property type="match status" value="2"/>
</dbReference>
<keyword evidence="6" id="KW-1185">Reference proteome</keyword>
<evidence type="ECO:0000313" key="6">
    <source>
        <dbReference type="Proteomes" id="UP000663829"/>
    </source>
</evidence>
<dbReference type="Gene3D" id="1.10.238.10">
    <property type="entry name" value="EF-hand"/>
    <property type="match status" value="1"/>
</dbReference>
<evidence type="ECO:0000259" key="1">
    <source>
        <dbReference type="PROSITE" id="PS50222"/>
    </source>
</evidence>
<gene>
    <name evidence="3" type="ORF">GPM918_LOCUS14308</name>
    <name evidence="2" type="ORF">OVA965_LOCUS11066</name>
    <name evidence="5" type="ORF">SRO942_LOCUS14304</name>
    <name evidence="4" type="ORF">TMI583_LOCUS11062</name>
</gene>
<dbReference type="EMBL" id="CAJNOQ010003427">
    <property type="protein sequence ID" value="CAF1011834.1"/>
    <property type="molecule type" value="Genomic_DNA"/>
</dbReference>
<evidence type="ECO:0000313" key="3">
    <source>
        <dbReference type="EMBL" id="CAF1011834.1"/>
    </source>
</evidence>
<accession>A0A814HN08</accession>
<organism evidence="3 6">
    <name type="scientific">Didymodactylos carnosus</name>
    <dbReference type="NCBI Taxonomy" id="1234261"/>
    <lineage>
        <taxon>Eukaryota</taxon>
        <taxon>Metazoa</taxon>
        <taxon>Spiralia</taxon>
        <taxon>Gnathifera</taxon>
        <taxon>Rotifera</taxon>
        <taxon>Eurotatoria</taxon>
        <taxon>Bdelloidea</taxon>
        <taxon>Philodinida</taxon>
        <taxon>Philodinidae</taxon>
        <taxon>Didymodactylos</taxon>
    </lineage>
</organism>
<evidence type="ECO:0000313" key="4">
    <source>
        <dbReference type="EMBL" id="CAF3706247.1"/>
    </source>
</evidence>
<dbReference type="PANTHER" id="PTHR23048">
    <property type="entry name" value="MYOSIN LIGHT CHAIN 1, 3"/>
    <property type="match status" value="1"/>
</dbReference>
<name>A0A814HN08_9BILA</name>
<dbReference type="OrthoDB" id="26525at2759"/>
<dbReference type="EMBL" id="CAJOBC010003425">
    <property type="protein sequence ID" value="CAF3783121.1"/>
    <property type="molecule type" value="Genomic_DNA"/>
</dbReference>
<dbReference type="GO" id="GO:0005509">
    <property type="term" value="F:calcium ion binding"/>
    <property type="evidence" value="ECO:0007669"/>
    <property type="project" value="InterPro"/>
</dbReference>
<evidence type="ECO:0000313" key="2">
    <source>
        <dbReference type="EMBL" id="CAF0929427.1"/>
    </source>
</evidence>
<comment type="caution">
    <text evidence="3">The sequence shown here is derived from an EMBL/GenBank/DDBJ whole genome shotgun (WGS) entry which is preliminary data.</text>
</comment>
<dbReference type="PROSITE" id="PS50222">
    <property type="entry name" value="EF_HAND_2"/>
    <property type="match status" value="2"/>
</dbReference>
<dbReference type="Pfam" id="PF13499">
    <property type="entry name" value="EF-hand_7"/>
    <property type="match status" value="1"/>
</dbReference>
<dbReference type="AlphaFoldDB" id="A0A814HN08"/>
<feature type="domain" description="EF-hand" evidence="1">
    <location>
        <begin position="115"/>
        <end position="150"/>
    </location>
</feature>
<dbReference type="GO" id="GO:0016460">
    <property type="term" value="C:myosin II complex"/>
    <property type="evidence" value="ECO:0007669"/>
    <property type="project" value="TreeGrafter"/>
</dbReference>
<dbReference type="EMBL" id="CAJNOK010004203">
    <property type="protein sequence ID" value="CAF0929427.1"/>
    <property type="molecule type" value="Genomic_DNA"/>
</dbReference>
<proteinExistence type="predicted"/>
<evidence type="ECO:0000313" key="5">
    <source>
        <dbReference type="EMBL" id="CAF3783121.1"/>
    </source>
</evidence>
<dbReference type="FunFam" id="1.10.238.10:FF:000001">
    <property type="entry name" value="Calmodulin 1"/>
    <property type="match status" value="1"/>
</dbReference>
<protein>
    <recommendedName>
        <fullName evidence="1">EF-hand domain-containing protein</fullName>
    </recommendedName>
</protein>
<sequence>MGSNGGDDRLKQAYDVLSKKNNNRPLSLQDCALVIRSAGYSPSNTELKRQIDTKLGTTYAHQTFDLKQIQEICNGLKKRSEKDVHDSLRCFDYERNGFISAQELKYFLSTRGEKLSEEEIDGMLREMDIDGQGMISIEQCLSVLFVGDYTD</sequence>
<dbReference type="InterPro" id="IPR011992">
    <property type="entry name" value="EF-hand-dom_pair"/>
</dbReference>
<dbReference type="InterPro" id="IPR050230">
    <property type="entry name" value="CALM/Myosin/TropC-like"/>
</dbReference>